<dbReference type="NCBIfam" id="NF000940">
    <property type="entry name" value="PRK00094.1-2"/>
    <property type="match status" value="1"/>
</dbReference>
<dbReference type="AlphaFoldDB" id="A0A381NUZ3"/>
<dbReference type="GO" id="GO:0005829">
    <property type="term" value="C:cytosol"/>
    <property type="evidence" value="ECO:0007669"/>
    <property type="project" value="TreeGrafter"/>
</dbReference>
<comment type="similarity">
    <text evidence="1">Belongs to the NAD-dependent glycerol-3-phosphate dehydrogenase family.</text>
</comment>
<dbReference type="PIRSF" id="PIRSF000114">
    <property type="entry name" value="Glycerol-3-P_dh"/>
    <property type="match status" value="1"/>
</dbReference>
<dbReference type="NCBIfam" id="NF000942">
    <property type="entry name" value="PRK00094.1-4"/>
    <property type="match status" value="1"/>
</dbReference>
<dbReference type="InterPro" id="IPR036291">
    <property type="entry name" value="NAD(P)-bd_dom_sf"/>
</dbReference>
<protein>
    <recommendedName>
        <fullName evidence="7">Glycerol-3-phosphate dehydrogenase NAD-dependent N-terminal domain-containing protein</fullName>
    </recommendedName>
</protein>
<dbReference type="GO" id="GO:0051287">
    <property type="term" value="F:NAD binding"/>
    <property type="evidence" value="ECO:0007669"/>
    <property type="project" value="InterPro"/>
</dbReference>
<dbReference type="FunFam" id="3.40.50.720:FF:000019">
    <property type="entry name" value="Glycerol-3-phosphate dehydrogenase [NAD(P)+]"/>
    <property type="match status" value="1"/>
</dbReference>
<dbReference type="InterPro" id="IPR008927">
    <property type="entry name" value="6-PGluconate_DH-like_C_sf"/>
</dbReference>
<dbReference type="PROSITE" id="PS00957">
    <property type="entry name" value="NAD_G3PDH"/>
    <property type="match status" value="1"/>
</dbReference>
<dbReference type="InterPro" id="IPR013328">
    <property type="entry name" value="6PGD_dom2"/>
</dbReference>
<dbReference type="InterPro" id="IPR006109">
    <property type="entry name" value="G3P_DH_NAD-dep_C"/>
</dbReference>
<dbReference type="Gene3D" id="1.10.1040.10">
    <property type="entry name" value="N-(1-d-carboxylethyl)-l-norvaline Dehydrogenase, domain 2"/>
    <property type="match status" value="1"/>
</dbReference>
<dbReference type="InterPro" id="IPR006168">
    <property type="entry name" value="G3P_DH_NAD-dep"/>
</dbReference>
<keyword evidence="3" id="KW-0520">NAD</keyword>
<evidence type="ECO:0008006" key="7">
    <source>
        <dbReference type="Google" id="ProtNLM"/>
    </source>
</evidence>
<dbReference type="GO" id="GO:0046168">
    <property type="term" value="P:glycerol-3-phosphate catabolic process"/>
    <property type="evidence" value="ECO:0007669"/>
    <property type="project" value="InterPro"/>
</dbReference>
<feature type="domain" description="Glycerol-3-phosphate dehydrogenase NAD-dependent C-terminal" evidence="5">
    <location>
        <begin position="183"/>
        <end position="323"/>
    </location>
</feature>
<dbReference type="EMBL" id="UINC01000615">
    <property type="protein sequence ID" value="SUZ58370.1"/>
    <property type="molecule type" value="Genomic_DNA"/>
</dbReference>
<evidence type="ECO:0000256" key="1">
    <source>
        <dbReference type="ARBA" id="ARBA00011009"/>
    </source>
</evidence>
<evidence type="ECO:0000256" key="3">
    <source>
        <dbReference type="ARBA" id="ARBA00023027"/>
    </source>
</evidence>
<keyword evidence="2" id="KW-0560">Oxidoreductase</keyword>
<gene>
    <name evidence="6" type="ORF">METZ01_LOCUS11224</name>
</gene>
<dbReference type="PANTHER" id="PTHR11728">
    <property type="entry name" value="GLYCEROL-3-PHOSPHATE DEHYDROGENASE"/>
    <property type="match status" value="1"/>
</dbReference>
<reference evidence="6" key="1">
    <citation type="submission" date="2018-05" db="EMBL/GenBank/DDBJ databases">
        <authorList>
            <person name="Lanie J.A."/>
            <person name="Ng W.-L."/>
            <person name="Kazmierczak K.M."/>
            <person name="Andrzejewski T.M."/>
            <person name="Davidsen T.M."/>
            <person name="Wayne K.J."/>
            <person name="Tettelin H."/>
            <person name="Glass J.I."/>
            <person name="Rusch D."/>
            <person name="Podicherti R."/>
            <person name="Tsui H.-C.T."/>
            <person name="Winkler M.E."/>
        </authorList>
    </citation>
    <scope>NUCLEOTIDE SEQUENCE</scope>
</reference>
<evidence type="ECO:0000313" key="6">
    <source>
        <dbReference type="EMBL" id="SUZ58370.1"/>
    </source>
</evidence>
<proteinExistence type="inferred from homology"/>
<dbReference type="InterPro" id="IPR011128">
    <property type="entry name" value="G3P_DH_NAD-dep_N"/>
</dbReference>
<name>A0A381NUZ3_9ZZZZ</name>
<dbReference type="GO" id="GO:0047952">
    <property type="term" value="F:glycerol-3-phosphate dehydrogenase [NAD(P)+] activity"/>
    <property type="evidence" value="ECO:0007669"/>
    <property type="project" value="TreeGrafter"/>
</dbReference>
<accession>A0A381NUZ3</accession>
<dbReference type="Gene3D" id="3.40.50.720">
    <property type="entry name" value="NAD(P)-binding Rossmann-like Domain"/>
    <property type="match status" value="1"/>
</dbReference>
<dbReference type="PANTHER" id="PTHR11728:SF1">
    <property type="entry name" value="GLYCEROL-3-PHOSPHATE DEHYDROGENASE [NAD(+)] 2, CHLOROPLASTIC"/>
    <property type="match status" value="1"/>
</dbReference>
<sequence>MSTVEAVSRVAVIGAGSWGTTVAALLAPVVPTVLWSRRADVAEDVSAGRGNRRYLDGYPLPSELEATDDLAVAVGGADLLVVGVPTHGFRHTLESAAAAVGSRTPVISLAKGFERSTGLRMSQVAAEVLPGRPVGVLTGPNLAREILEGRSAATVIAATDPAAASALQGLLASDRFRVYTNEDLVGCELGGALKNVIALAAGMAEGLDTGDNARAALITRGLAEMTRLGVALGGDPMTFAGLAGMGDVMATCMSSQSRNRWVGEQVGRGAAPDRVLAGMDQVAEGVRTATVACELAASVAMEVPVAEGVRSVFDDGRSPTEVWSALMARRTGPEVATT</sequence>
<dbReference type="HAMAP" id="MF_00394">
    <property type="entry name" value="NAD_Glyc3P_dehydrog"/>
    <property type="match status" value="1"/>
</dbReference>
<evidence type="ECO:0000256" key="2">
    <source>
        <dbReference type="ARBA" id="ARBA00023002"/>
    </source>
</evidence>
<evidence type="ECO:0000259" key="4">
    <source>
        <dbReference type="Pfam" id="PF01210"/>
    </source>
</evidence>
<dbReference type="SUPFAM" id="SSF51735">
    <property type="entry name" value="NAD(P)-binding Rossmann-fold domains"/>
    <property type="match status" value="1"/>
</dbReference>
<dbReference type="SUPFAM" id="SSF48179">
    <property type="entry name" value="6-phosphogluconate dehydrogenase C-terminal domain-like"/>
    <property type="match status" value="1"/>
</dbReference>
<dbReference type="PRINTS" id="PR00077">
    <property type="entry name" value="GPDHDRGNASE"/>
</dbReference>
<dbReference type="GO" id="GO:0005975">
    <property type="term" value="P:carbohydrate metabolic process"/>
    <property type="evidence" value="ECO:0007669"/>
    <property type="project" value="InterPro"/>
</dbReference>
<evidence type="ECO:0000259" key="5">
    <source>
        <dbReference type="Pfam" id="PF07479"/>
    </source>
</evidence>
<dbReference type="FunFam" id="1.10.1040.10:FF:000001">
    <property type="entry name" value="Glycerol-3-phosphate dehydrogenase [NAD(P)+]"/>
    <property type="match status" value="1"/>
</dbReference>
<organism evidence="6">
    <name type="scientific">marine metagenome</name>
    <dbReference type="NCBI Taxonomy" id="408172"/>
    <lineage>
        <taxon>unclassified sequences</taxon>
        <taxon>metagenomes</taxon>
        <taxon>ecological metagenomes</taxon>
    </lineage>
</organism>
<dbReference type="Pfam" id="PF07479">
    <property type="entry name" value="NAD_Gly3P_dh_C"/>
    <property type="match status" value="1"/>
</dbReference>
<dbReference type="Pfam" id="PF01210">
    <property type="entry name" value="NAD_Gly3P_dh_N"/>
    <property type="match status" value="1"/>
</dbReference>
<feature type="domain" description="Glycerol-3-phosphate dehydrogenase NAD-dependent N-terminal" evidence="4">
    <location>
        <begin position="10"/>
        <end position="163"/>
    </location>
</feature>